<dbReference type="Proteomes" id="UP001295423">
    <property type="component" value="Unassembled WGS sequence"/>
</dbReference>
<protein>
    <submittedName>
        <fullName evidence="1">Uncharacterized protein</fullName>
    </submittedName>
</protein>
<accession>A0AAD2CQ28</accession>
<evidence type="ECO:0000313" key="1">
    <source>
        <dbReference type="EMBL" id="CAJ1933043.1"/>
    </source>
</evidence>
<sequence length="238" mass="26317">MASLPAQYTVTQRVCALNNFGVTSLNIGEVSSAYGYFAEALETVEELILLLQQQADINEDLECSKVGYCFSYSPSESRSLEGYAKKQDAVYICDRPLTVSLVGPCSSEHSQQISFLCSLLLFNMALLHHSLGLYDESSTSLEKAEIFYETCVLVGKTDNKGTVHDDQSVLIVGSAINNMAQLALEHGNIKVVRHYLKQLGIICRRQSFANGSVLYQNEWRNIFSNVLLRDGLNVARAA</sequence>
<dbReference type="EMBL" id="CAKOGP040000236">
    <property type="protein sequence ID" value="CAJ1933043.1"/>
    <property type="molecule type" value="Genomic_DNA"/>
</dbReference>
<name>A0AAD2CQ28_9STRA</name>
<organism evidence="1 2">
    <name type="scientific">Cylindrotheca closterium</name>
    <dbReference type="NCBI Taxonomy" id="2856"/>
    <lineage>
        <taxon>Eukaryota</taxon>
        <taxon>Sar</taxon>
        <taxon>Stramenopiles</taxon>
        <taxon>Ochrophyta</taxon>
        <taxon>Bacillariophyta</taxon>
        <taxon>Bacillariophyceae</taxon>
        <taxon>Bacillariophycidae</taxon>
        <taxon>Bacillariales</taxon>
        <taxon>Bacillariaceae</taxon>
        <taxon>Cylindrotheca</taxon>
    </lineage>
</organism>
<dbReference type="InterPro" id="IPR011990">
    <property type="entry name" value="TPR-like_helical_dom_sf"/>
</dbReference>
<dbReference type="AlphaFoldDB" id="A0AAD2CQ28"/>
<dbReference type="SUPFAM" id="SSF48452">
    <property type="entry name" value="TPR-like"/>
    <property type="match status" value="1"/>
</dbReference>
<keyword evidence="2" id="KW-1185">Reference proteome</keyword>
<comment type="caution">
    <text evidence="1">The sequence shown here is derived from an EMBL/GenBank/DDBJ whole genome shotgun (WGS) entry which is preliminary data.</text>
</comment>
<proteinExistence type="predicted"/>
<evidence type="ECO:0000313" key="2">
    <source>
        <dbReference type="Proteomes" id="UP001295423"/>
    </source>
</evidence>
<gene>
    <name evidence="1" type="ORF">CYCCA115_LOCUS3134</name>
</gene>
<reference evidence="1" key="1">
    <citation type="submission" date="2023-08" db="EMBL/GenBank/DDBJ databases">
        <authorList>
            <person name="Audoor S."/>
            <person name="Bilcke G."/>
        </authorList>
    </citation>
    <scope>NUCLEOTIDE SEQUENCE</scope>
</reference>